<feature type="compositionally biased region" description="Gly residues" evidence="11">
    <location>
        <begin position="1608"/>
        <end position="1620"/>
    </location>
</feature>
<dbReference type="InterPro" id="IPR002151">
    <property type="entry name" value="Kinesin_light"/>
</dbReference>
<evidence type="ECO:0000256" key="10">
    <source>
        <dbReference type="PROSITE-ProRule" id="PRU00339"/>
    </source>
</evidence>
<dbReference type="GO" id="GO:0005874">
    <property type="term" value="C:microtubule"/>
    <property type="evidence" value="ECO:0007669"/>
    <property type="project" value="UniProtKB-KW"/>
</dbReference>
<evidence type="ECO:0000256" key="8">
    <source>
        <dbReference type="ARBA" id="ARBA00023175"/>
    </source>
</evidence>
<evidence type="ECO:0000256" key="11">
    <source>
        <dbReference type="SAM" id="MobiDB-lite"/>
    </source>
</evidence>
<reference evidence="12 13" key="1">
    <citation type="journal article" date="2007" name="Science">
        <title>The Chlamydomonas genome reveals the evolution of key animal and plant functions.</title>
        <authorList>
            <person name="Merchant S.S."/>
            <person name="Prochnik S.E."/>
            <person name="Vallon O."/>
            <person name="Harris E.H."/>
            <person name="Karpowicz S.J."/>
            <person name="Witman G.B."/>
            <person name="Terry A."/>
            <person name="Salamov A."/>
            <person name="Fritz-Laylin L.K."/>
            <person name="Marechal-Drouard L."/>
            <person name="Marshall W.F."/>
            <person name="Qu L.H."/>
            <person name="Nelson D.R."/>
            <person name="Sanderfoot A.A."/>
            <person name="Spalding M.H."/>
            <person name="Kapitonov V.V."/>
            <person name="Ren Q."/>
            <person name="Ferris P."/>
            <person name="Lindquist E."/>
            <person name="Shapiro H."/>
            <person name="Lucas S.M."/>
            <person name="Grimwood J."/>
            <person name="Schmutz J."/>
            <person name="Cardol P."/>
            <person name="Cerutti H."/>
            <person name="Chanfreau G."/>
            <person name="Chen C.L."/>
            <person name="Cognat V."/>
            <person name="Croft M.T."/>
            <person name="Dent R."/>
            <person name="Dutcher S."/>
            <person name="Fernandez E."/>
            <person name="Fukuzawa H."/>
            <person name="Gonzalez-Ballester D."/>
            <person name="Gonzalez-Halphen D."/>
            <person name="Hallmann A."/>
            <person name="Hanikenne M."/>
            <person name="Hippler M."/>
            <person name="Inwood W."/>
            <person name="Jabbari K."/>
            <person name="Kalanon M."/>
            <person name="Kuras R."/>
            <person name="Lefebvre P.A."/>
            <person name="Lemaire S.D."/>
            <person name="Lobanov A.V."/>
            <person name="Lohr M."/>
            <person name="Manuell A."/>
            <person name="Meier I."/>
            <person name="Mets L."/>
            <person name="Mittag M."/>
            <person name="Mittelmeier T."/>
            <person name="Moroney J.V."/>
            <person name="Moseley J."/>
            <person name="Napoli C."/>
            <person name="Nedelcu A.M."/>
            <person name="Niyogi K."/>
            <person name="Novoselov S.V."/>
            <person name="Paulsen I.T."/>
            <person name="Pazour G."/>
            <person name="Purton S."/>
            <person name="Ral J.P."/>
            <person name="Riano-Pachon D.M."/>
            <person name="Riekhof W."/>
            <person name="Rymarquis L."/>
            <person name="Schroda M."/>
            <person name="Stern D."/>
            <person name="Umen J."/>
            <person name="Willows R."/>
            <person name="Wilson N."/>
            <person name="Zimmer S.L."/>
            <person name="Allmer J."/>
            <person name="Balk J."/>
            <person name="Bisova K."/>
            <person name="Chen C.J."/>
            <person name="Elias M."/>
            <person name="Gendler K."/>
            <person name="Hauser C."/>
            <person name="Lamb M.R."/>
            <person name="Ledford H."/>
            <person name="Long J.C."/>
            <person name="Minagawa J."/>
            <person name="Page M.D."/>
            <person name="Pan J."/>
            <person name="Pootakham W."/>
            <person name="Roje S."/>
            <person name="Rose A."/>
            <person name="Stahlberg E."/>
            <person name="Terauchi A.M."/>
            <person name="Yang P."/>
            <person name="Ball S."/>
            <person name="Bowler C."/>
            <person name="Dieckmann C.L."/>
            <person name="Gladyshev V.N."/>
            <person name="Green P."/>
            <person name="Jorgensen R."/>
            <person name="Mayfield S."/>
            <person name="Mueller-Roeber B."/>
            <person name="Rajamani S."/>
            <person name="Sayre R.T."/>
            <person name="Brokstein P."/>
            <person name="Dubchak I."/>
            <person name="Goodstein D."/>
            <person name="Hornick L."/>
            <person name="Huang Y.W."/>
            <person name="Jhaveri J."/>
            <person name="Luo Y."/>
            <person name="Martinez D."/>
            <person name="Ngau W.C."/>
            <person name="Otillar B."/>
            <person name="Poliakov A."/>
            <person name="Porter A."/>
            <person name="Szajkowski L."/>
            <person name="Werner G."/>
            <person name="Zhou K."/>
            <person name="Grigoriev I.V."/>
            <person name="Rokhsar D.S."/>
            <person name="Grossman A.R."/>
        </authorList>
    </citation>
    <scope>NUCLEOTIDE SEQUENCE [LARGE SCALE GENOMIC DNA]</scope>
    <source>
        <strain evidence="13">CC-503</strain>
    </source>
</reference>
<keyword evidence="5" id="KW-0677">Repeat</keyword>
<feature type="compositionally biased region" description="Low complexity" evidence="11">
    <location>
        <begin position="175"/>
        <end position="187"/>
    </location>
</feature>
<evidence type="ECO:0000256" key="6">
    <source>
        <dbReference type="ARBA" id="ARBA00022803"/>
    </source>
</evidence>
<feature type="compositionally biased region" description="Pro residues" evidence="11">
    <location>
        <begin position="337"/>
        <end position="346"/>
    </location>
</feature>
<keyword evidence="8" id="KW-0505">Motor protein</keyword>
<dbReference type="EMBL" id="CM008964">
    <property type="protein sequence ID" value="PNW84738.1"/>
    <property type="molecule type" value="Genomic_DNA"/>
</dbReference>
<proteinExistence type="inferred from homology"/>
<dbReference type="Gramene" id="PNW84738">
    <property type="protein sequence ID" value="PNW84738"/>
    <property type="gene ID" value="CHLRE_03g156700v5"/>
</dbReference>
<feature type="region of interest" description="Disordered" evidence="11">
    <location>
        <begin position="175"/>
        <end position="215"/>
    </location>
</feature>
<keyword evidence="9" id="KW-0206">Cytoskeleton</keyword>
<dbReference type="Gene3D" id="1.25.40.10">
    <property type="entry name" value="Tetratricopeptide repeat domain"/>
    <property type="match status" value="3"/>
</dbReference>
<evidence type="ECO:0000256" key="2">
    <source>
        <dbReference type="ARBA" id="ARBA00009622"/>
    </source>
</evidence>
<comment type="subcellular location">
    <subcellularLocation>
        <location evidence="1">Cytoplasm</location>
        <location evidence="1">Cytoskeleton</location>
    </subcellularLocation>
</comment>
<sequence length="1755" mass="174947">MADFSRSGISIAGLRELVARCGSEGAAWRSEEVVNRVIRPATLSDGCAWIDLLPNEQRGTPNVVAVHAWSGSFRQLVEALAQTRPGEDESKLFVWLDMVACVLNETGEEDRLDTVSHAATATGAASIAASSRGGAAPSEALGPPISGPPASALQAYREAVKAVAEAGLTQPPTAAAASDIAGANSSGAEGGAAEGGEAAGPKEGEAKQKEPKAAGGDGAAGWGCLAVVLDPSAAVLTSPWCLYGIWLYLKQRTATRLAAAAAQPPPAGGAEGTPGPSAAVAAMAAAGDVVPVCAAGLDALLVQLVWENLSLLQGSPHTGDALHATLLEDVAMQEPVPALPQAPPPAAATGQGGQGGQRPSTSSGGGPSASGGVTPARSANKDASFAGGAGNPPSGEPDIEERMADADAAVKAAVLVSLEKRVRDLEAAAEPSGGSAAAPPVVHALAAANDASGCLAWAAGRPADGEPLLRRARELRMHALGPTGAAPLLAAHSTMHLGALLHILHFRSADEAELLLRSAVELLDAVDGDGETAAAAAGGYTAAVAPPLLAAQARHFLAQLLSLRAAAHAYAAPSLRNATGLHHLPSRNARTVAAGVAASAFAAPAPGGASGAAPAPTAPGAPLAVTSSLPADTAPPLEADTRAAATAHAYTTASSGGAAPAAASYPILSGGASMQLPPGNAPAEVAPLLRAALPVFESHYGAEHPLTATLHSNLALALKDHGRLEEAEPLLRRALAVREAVHGPTHLDTMRTMNNLAGLVEAKGDLEEAEALLRRAAEMAASSLGPMHAATANALSNLGVALRKAGKLEEAEELFKTALEIRERLLGGLHLDTAASLSDMTLLLLEQGRAAEAEPLFRRILDIRELVLGPAHRDTAASLCDLAGLLASLDRAMDAEPLLRRAVSIHVRALGPGHEDTAASTRELARVLAQQGHAAEAEKHYRRALGVLDTVLGPVHAESLLTANQLALLVKDNGGDPEEAEALFKRVVAATEVLDKADKEKEVAAAGAEAAGAPPAPPAAGAVEPRLRAAAMVAHRGLAEIAAAAGRLEDAEVLSCKALVMSEKALGPTHPVTLTCAEGLAEVLLQQGMLEDAAELYLRLIESLAETVGPDDENVQKYLSQYEELYELLALQEEARLTQEAEQRERAEGGGGDTEDDASSAVGPAEAAVPVPVPSAAALSKSASARLKSNLKQSTLLVGRSGGSTTSAISAMLVPYKNANVGGGDNKKRQVRLAPGVHEEDENAGGGGSGGGAQRRISVVVAAGDDDDDSRSVHHSFASFVSRRSMAGKSDFAGPSGGASLVGELASRAHSVVDRIHSSLVAAGRLPSITAQFGPGHRLSRFHGPGAPGAAAGAAGSGGGAGAAGPGSPTRNLYNATGSNSRKNRAGEATGARITSAGPTMRTGAAVTSSAGRHGSTDAALAVGAGEAEVVVSPGLPVMSAEETAAAGAASAHLGDGPRAISADGGPLSAGTTGKGHSASGGAAADGDGDGDDDASIITGAPVVSASLRASPAPAPKPGSISGAARSAAPSGAHPPDAFGDITAVTSPGGAATEGGAEPLSAEPTDTNTNTLLRPSHSKGQHAGLDHLPGLGATAFGSVSGRIMSGKAPGGGGGGQGGGRRSMTETGGEDGGVPSIAGGRSHRAMTASQLMMRGSLSKKALLAQADLDLDDEEDDRYGRPPPPAATSAGGTSQRRSLEGFAGNGNESHQNGNGGGAGAGAGAGGYVSDEDTGSVGCCGISAGGNKRRQGRITPAR</sequence>
<feature type="region of interest" description="Disordered" evidence="11">
    <location>
        <begin position="1736"/>
        <end position="1755"/>
    </location>
</feature>
<evidence type="ECO:0000256" key="3">
    <source>
        <dbReference type="ARBA" id="ARBA00022490"/>
    </source>
</evidence>
<dbReference type="InParanoid" id="A0A2K3DW27"/>
<feature type="compositionally biased region" description="Gly residues" evidence="11">
    <location>
        <begin position="1711"/>
        <end position="1724"/>
    </location>
</feature>
<dbReference type="RefSeq" id="XP_042925742.1">
    <property type="nucleotide sequence ID" value="XM_043060613.1"/>
</dbReference>
<dbReference type="SMART" id="SM00028">
    <property type="entry name" value="TPR"/>
    <property type="match status" value="7"/>
</dbReference>
<keyword evidence="6 10" id="KW-0802">TPR repeat</keyword>
<feature type="region of interest" description="Disordered" evidence="11">
    <location>
        <begin position="1337"/>
        <end position="1414"/>
    </location>
</feature>
<dbReference type="InterPro" id="IPR019734">
    <property type="entry name" value="TPR_rpt"/>
</dbReference>
<keyword evidence="4" id="KW-0493">Microtubule</keyword>
<feature type="compositionally biased region" description="Low complexity" evidence="11">
    <location>
        <begin position="1344"/>
        <end position="1354"/>
    </location>
</feature>
<feature type="repeat" description="TPR" evidence="10">
    <location>
        <begin position="792"/>
        <end position="825"/>
    </location>
</feature>
<feature type="region of interest" description="Disordered" evidence="11">
    <location>
        <begin position="1664"/>
        <end position="1727"/>
    </location>
</feature>
<feature type="compositionally biased region" description="Low complexity" evidence="11">
    <location>
        <begin position="1469"/>
        <end position="1486"/>
    </location>
</feature>
<feature type="region of interest" description="Disordered" evidence="11">
    <location>
        <begin position="1602"/>
        <end position="1639"/>
    </location>
</feature>
<keyword evidence="3" id="KW-0963">Cytoplasm</keyword>
<feature type="compositionally biased region" description="Gly residues" evidence="11">
    <location>
        <begin position="188"/>
        <end position="198"/>
    </location>
</feature>
<dbReference type="SUPFAM" id="SSF48452">
    <property type="entry name" value="TPR-like"/>
    <property type="match status" value="4"/>
</dbReference>
<feature type="compositionally biased region" description="Low complexity" evidence="11">
    <location>
        <begin position="1549"/>
        <end position="1558"/>
    </location>
</feature>
<feature type="region of interest" description="Disordered" evidence="11">
    <location>
        <begin position="1138"/>
        <end position="1167"/>
    </location>
</feature>
<evidence type="ECO:0000256" key="9">
    <source>
        <dbReference type="ARBA" id="ARBA00023212"/>
    </source>
</evidence>
<evidence type="ECO:0000256" key="5">
    <source>
        <dbReference type="ARBA" id="ARBA00022737"/>
    </source>
</evidence>
<feature type="region of interest" description="Disordered" evidence="11">
    <location>
        <begin position="1449"/>
        <end position="1589"/>
    </location>
</feature>
<evidence type="ECO:0000256" key="7">
    <source>
        <dbReference type="ARBA" id="ARBA00023054"/>
    </source>
</evidence>
<dbReference type="GeneID" id="66052745"/>
<feature type="compositionally biased region" description="Basic and acidic residues" evidence="11">
    <location>
        <begin position="200"/>
        <end position="212"/>
    </location>
</feature>
<name>A0A2K3DW27_CHLRE</name>
<comment type="similarity">
    <text evidence="2">Belongs to the kinesin light chain family.</text>
</comment>
<gene>
    <name evidence="12" type="ORF">CHLRE_03g156700v5</name>
</gene>
<keyword evidence="13" id="KW-1185">Reference proteome</keyword>
<dbReference type="ExpressionAtlas" id="A0A2K3DW27">
    <property type="expression patterns" value="baseline"/>
</dbReference>
<dbReference type="PANTHER" id="PTHR45783:SF3">
    <property type="entry name" value="KINESIN LIGHT CHAIN"/>
    <property type="match status" value="1"/>
</dbReference>
<feature type="compositionally biased region" description="Low complexity" evidence="11">
    <location>
        <begin position="1496"/>
        <end position="1536"/>
    </location>
</feature>
<feature type="compositionally biased region" description="Basic and acidic residues" evidence="11">
    <location>
        <begin position="1138"/>
        <end position="1148"/>
    </location>
</feature>
<accession>A0A2K3DW27</accession>
<dbReference type="Proteomes" id="UP000006906">
    <property type="component" value="Chromosome 3"/>
</dbReference>
<evidence type="ECO:0000256" key="1">
    <source>
        <dbReference type="ARBA" id="ARBA00004245"/>
    </source>
</evidence>
<dbReference type="PANTHER" id="PTHR45783">
    <property type="entry name" value="KINESIN LIGHT CHAIN"/>
    <property type="match status" value="1"/>
</dbReference>
<dbReference type="InterPro" id="IPR011990">
    <property type="entry name" value="TPR-like_helical_dom_sf"/>
</dbReference>
<dbReference type="PROSITE" id="PS50293">
    <property type="entry name" value="TPR_REGION"/>
    <property type="match status" value="1"/>
</dbReference>
<protein>
    <submittedName>
        <fullName evidence="12">Uncharacterized protein</fullName>
    </submittedName>
</protein>
<dbReference type="OrthoDB" id="1658288at2759"/>
<feature type="compositionally biased region" description="Low complexity" evidence="11">
    <location>
        <begin position="127"/>
        <end position="140"/>
    </location>
</feature>
<dbReference type="GO" id="GO:0005871">
    <property type="term" value="C:kinesin complex"/>
    <property type="evidence" value="ECO:0007669"/>
    <property type="project" value="InterPro"/>
</dbReference>
<feature type="region of interest" description="Disordered" evidence="11">
    <location>
        <begin position="336"/>
        <end position="399"/>
    </location>
</feature>
<evidence type="ECO:0000313" key="12">
    <source>
        <dbReference type="EMBL" id="PNW84738.1"/>
    </source>
</evidence>
<feature type="compositionally biased region" description="Gly residues" evidence="11">
    <location>
        <begin position="1355"/>
        <end position="1365"/>
    </location>
</feature>
<dbReference type="KEGG" id="cre:CHLRE_03g156700v5"/>
<dbReference type="PROSITE" id="PS50005">
    <property type="entry name" value="TPR"/>
    <property type="match status" value="1"/>
</dbReference>
<organism evidence="12 13">
    <name type="scientific">Chlamydomonas reinhardtii</name>
    <name type="common">Chlamydomonas smithii</name>
    <dbReference type="NCBI Taxonomy" id="3055"/>
    <lineage>
        <taxon>Eukaryota</taxon>
        <taxon>Viridiplantae</taxon>
        <taxon>Chlorophyta</taxon>
        <taxon>core chlorophytes</taxon>
        <taxon>Chlorophyceae</taxon>
        <taxon>CS clade</taxon>
        <taxon>Chlamydomonadales</taxon>
        <taxon>Chlamydomonadaceae</taxon>
        <taxon>Chlamydomonas</taxon>
    </lineage>
</organism>
<evidence type="ECO:0000313" key="13">
    <source>
        <dbReference type="Proteomes" id="UP000006906"/>
    </source>
</evidence>
<feature type="compositionally biased region" description="Polar residues" evidence="11">
    <location>
        <begin position="1564"/>
        <end position="1573"/>
    </location>
</feature>
<evidence type="ECO:0000256" key="4">
    <source>
        <dbReference type="ARBA" id="ARBA00022701"/>
    </source>
</evidence>
<dbReference type="Pfam" id="PF13424">
    <property type="entry name" value="TPR_12"/>
    <property type="match status" value="4"/>
</dbReference>
<keyword evidence="7" id="KW-0175">Coiled coil</keyword>
<feature type="region of interest" description="Disordered" evidence="11">
    <location>
        <begin position="127"/>
        <end position="146"/>
    </location>
</feature>
<dbReference type="STRING" id="3055.A0A2K3DW27"/>
<feature type="compositionally biased region" description="Polar residues" evidence="11">
    <location>
        <begin position="1370"/>
        <end position="1381"/>
    </location>
</feature>